<dbReference type="HAMAP" id="MF_00652">
    <property type="entry name" value="UPF0246"/>
    <property type="match status" value="1"/>
</dbReference>
<dbReference type="GO" id="GO:0033194">
    <property type="term" value="P:response to hydroperoxide"/>
    <property type="evidence" value="ECO:0007669"/>
    <property type="project" value="TreeGrafter"/>
</dbReference>
<dbReference type="RefSeq" id="WP_006781801.1">
    <property type="nucleotide sequence ID" value="NZ_CP040506.1"/>
</dbReference>
<reference evidence="2 3" key="1">
    <citation type="submission" date="2011-08" db="EMBL/GenBank/DDBJ databases">
        <title>The Genome Sequence of Clostridium hathewayi WAL-18680.</title>
        <authorList>
            <consortium name="The Broad Institute Genome Sequencing Platform"/>
            <person name="Earl A."/>
            <person name="Ward D."/>
            <person name="Feldgarden M."/>
            <person name="Gevers D."/>
            <person name="Finegold S.M."/>
            <person name="Summanen P.H."/>
            <person name="Molitoris D.R."/>
            <person name="Song M."/>
            <person name="Daigneault M."/>
            <person name="Allen-Vercoe E."/>
            <person name="Young S.K."/>
            <person name="Zeng Q."/>
            <person name="Gargeya S."/>
            <person name="Fitzgerald M."/>
            <person name="Haas B."/>
            <person name="Abouelleil A."/>
            <person name="Alvarado L."/>
            <person name="Arachchi H.M."/>
            <person name="Berlin A."/>
            <person name="Brown A."/>
            <person name="Chapman S.B."/>
            <person name="Chen Z."/>
            <person name="Dunbar C."/>
            <person name="Freedman E."/>
            <person name="Gearin G."/>
            <person name="Gellesch M."/>
            <person name="Goldberg J."/>
            <person name="Griggs A."/>
            <person name="Gujja S."/>
            <person name="Heiman D."/>
            <person name="Howarth C."/>
            <person name="Larson L."/>
            <person name="Lui A."/>
            <person name="MacDonald P.J.P."/>
            <person name="Montmayeur A."/>
            <person name="Murphy C."/>
            <person name="Neiman D."/>
            <person name="Pearson M."/>
            <person name="Priest M."/>
            <person name="Roberts A."/>
            <person name="Saif S."/>
            <person name="Shea T."/>
            <person name="Shenoy N."/>
            <person name="Sisk P."/>
            <person name="Stolte C."/>
            <person name="Sykes S."/>
            <person name="Wortman J."/>
            <person name="Nusbaum C."/>
            <person name="Birren B."/>
        </authorList>
    </citation>
    <scope>NUCLEOTIDE SEQUENCE [LARGE SCALE GENOMIC DNA]</scope>
    <source>
        <strain evidence="2 3">WAL-18680</strain>
    </source>
</reference>
<dbReference type="PANTHER" id="PTHR30283">
    <property type="entry name" value="PEROXIDE STRESS RESPONSE PROTEIN YAAA"/>
    <property type="match status" value="1"/>
</dbReference>
<keyword evidence="3" id="KW-1185">Reference proteome</keyword>
<dbReference type="HOGENOM" id="CLU_061989_1_0_9"/>
<organism evidence="2 3">
    <name type="scientific">Hungatella hathewayi WAL-18680</name>
    <dbReference type="NCBI Taxonomy" id="742737"/>
    <lineage>
        <taxon>Bacteria</taxon>
        <taxon>Bacillati</taxon>
        <taxon>Bacillota</taxon>
        <taxon>Clostridia</taxon>
        <taxon>Lachnospirales</taxon>
        <taxon>Lachnospiraceae</taxon>
        <taxon>Hungatella</taxon>
    </lineage>
</organism>
<gene>
    <name evidence="2" type="ORF">HMPREF9473_03810</name>
</gene>
<name>G5IJY2_9FIRM</name>
<comment type="caution">
    <text evidence="2">The sequence shown here is derived from an EMBL/GenBank/DDBJ whole genome shotgun (WGS) entry which is preliminary data.</text>
</comment>
<dbReference type="GO" id="GO:0005829">
    <property type="term" value="C:cytosol"/>
    <property type="evidence" value="ECO:0007669"/>
    <property type="project" value="TreeGrafter"/>
</dbReference>
<evidence type="ECO:0000256" key="1">
    <source>
        <dbReference type="HAMAP-Rule" id="MF_00652"/>
    </source>
</evidence>
<dbReference type="InterPro" id="IPR005583">
    <property type="entry name" value="YaaA"/>
</dbReference>
<dbReference type="PANTHER" id="PTHR30283:SF4">
    <property type="entry name" value="PEROXIDE STRESS RESISTANCE PROTEIN YAAA"/>
    <property type="match status" value="1"/>
</dbReference>
<dbReference type="PATRIC" id="fig|742737.3.peg.3790"/>
<dbReference type="OrthoDB" id="9777133at2"/>
<dbReference type="Pfam" id="PF03883">
    <property type="entry name" value="H2O2_YaaD"/>
    <property type="match status" value="1"/>
</dbReference>
<proteinExistence type="inferred from homology"/>
<dbReference type="AlphaFoldDB" id="G5IJY2"/>
<comment type="similarity">
    <text evidence="1">Belongs to the UPF0246 family.</text>
</comment>
<protein>
    <recommendedName>
        <fullName evidence="1">UPF0246 protein HMPREF9473_03810</fullName>
    </recommendedName>
</protein>
<accession>G5IJY2</accession>
<dbReference type="EMBL" id="ADLN01000104">
    <property type="protein sequence ID" value="EHI58352.1"/>
    <property type="molecule type" value="Genomic_DNA"/>
</dbReference>
<dbReference type="NCBIfam" id="NF002543">
    <property type="entry name" value="PRK02101.1-4"/>
    <property type="match status" value="1"/>
</dbReference>
<sequence length="251" mass="28969">MKIIISPAKKMRVDTDSMETVGVPVYVKETGRLLEVLRGYSLGELQKLFAANEDITRLNYERYQDMNLEERLTPAVLSYVGIQYQSMAPGVFTSEQWEYVNRHLRILSGFYGILNACDGVVPYRLEMQAKLPVDGCRDLYEFWGDRLYRELVKEDQVIINLASKEYSKAVEPYIEKDVTFLTCVFAEEQAGKPKVKATAAKIARGTMVRWLAEHQVQDVEKIKEFDEGGYRYCGEMSGEREWVFLKNNDLL</sequence>
<evidence type="ECO:0000313" key="3">
    <source>
        <dbReference type="Proteomes" id="UP000005384"/>
    </source>
</evidence>
<dbReference type="Proteomes" id="UP000005384">
    <property type="component" value="Unassembled WGS sequence"/>
</dbReference>
<evidence type="ECO:0000313" key="2">
    <source>
        <dbReference type="EMBL" id="EHI58352.1"/>
    </source>
</evidence>